<feature type="transmembrane region" description="Helical" evidence="2">
    <location>
        <begin position="221"/>
        <end position="246"/>
    </location>
</feature>
<dbReference type="OrthoDB" id="3351617at2759"/>
<evidence type="ECO:0000313" key="4">
    <source>
        <dbReference type="Proteomes" id="UP000307440"/>
    </source>
</evidence>
<keyword evidence="4" id="KW-1185">Reference proteome</keyword>
<reference evidence="3 4" key="1">
    <citation type="journal article" date="2019" name="Nat. Ecol. Evol.">
        <title>Megaphylogeny resolves global patterns of mushroom evolution.</title>
        <authorList>
            <person name="Varga T."/>
            <person name="Krizsan K."/>
            <person name="Foldi C."/>
            <person name="Dima B."/>
            <person name="Sanchez-Garcia M."/>
            <person name="Sanchez-Ramirez S."/>
            <person name="Szollosi G.J."/>
            <person name="Szarkandi J.G."/>
            <person name="Papp V."/>
            <person name="Albert L."/>
            <person name="Andreopoulos W."/>
            <person name="Angelini C."/>
            <person name="Antonin V."/>
            <person name="Barry K.W."/>
            <person name="Bougher N.L."/>
            <person name="Buchanan P."/>
            <person name="Buyck B."/>
            <person name="Bense V."/>
            <person name="Catcheside P."/>
            <person name="Chovatia M."/>
            <person name="Cooper J."/>
            <person name="Damon W."/>
            <person name="Desjardin D."/>
            <person name="Finy P."/>
            <person name="Geml J."/>
            <person name="Haridas S."/>
            <person name="Hughes K."/>
            <person name="Justo A."/>
            <person name="Karasinski D."/>
            <person name="Kautmanova I."/>
            <person name="Kiss B."/>
            <person name="Kocsube S."/>
            <person name="Kotiranta H."/>
            <person name="LaButti K.M."/>
            <person name="Lechner B.E."/>
            <person name="Liimatainen K."/>
            <person name="Lipzen A."/>
            <person name="Lukacs Z."/>
            <person name="Mihaltcheva S."/>
            <person name="Morgado L.N."/>
            <person name="Niskanen T."/>
            <person name="Noordeloos M.E."/>
            <person name="Ohm R.A."/>
            <person name="Ortiz-Santana B."/>
            <person name="Ovrebo C."/>
            <person name="Racz N."/>
            <person name="Riley R."/>
            <person name="Savchenko A."/>
            <person name="Shiryaev A."/>
            <person name="Soop K."/>
            <person name="Spirin V."/>
            <person name="Szebenyi C."/>
            <person name="Tomsovsky M."/>
            <person name="Tulloss R.E."/>
            <person name="Uehling J."/>
            <person name="Grigoriev I.V."/>
            <person name="Vagvolgyi C."/>
            <person name="Papp T."/>
            <person name="Martin F.M."/>
            <person name="Miettinen O."/>
            <person name="Hibbett D.S."/>
            <person name="Nagy L.G."/>
        </authorList>
    </citation>
    <scope>NUCLEOTIDE SEQUENCE [LARGE SCALE GENOMIC DNA]</scope>
    <source>
        <strain evidence="3 4">CBS 121175</strain>
    </source>
</reference>
<feature type="compositionally biased region" description="Polar residues" evidence="1">
    <location>
        <begin position="344"/>
        <end position="353"/>
    </location>
</feature>
<sequence length="353" mass="39290">MSPVWTQEYANEYGLVYAKGRYADYVLTMGIVGVQLFMNSYALIIFLETPSERRQGRALYLVSGWLIFTFYTIKACTDMARMFQLLLEASNGIEFLEIYSVSLWMDCLSALSLCFVFVVGDGLLLYRCYLLLAGSWLWLLSLPVLMYLSTIGLNIISAVLYIRDSETLADTQTKVGISLEILTFATNFLITTILCYRMLSAHRDLARMIPLAGKRLAVYQIAIRILVESALPLTISGIIYTAVTYIPTVSARHVSLYDGDPKALVVAYHGAAVVYFSLQALAPQIIIFRVTTGRSWTKTDKSSNEALSQSLAFAHDQQPEESNADVSGIKSDDEIAEGGRSDAKANSNVRFNE</sequence>
<proteinExistence type="predicted"/>
<keyword evidence="2" id="KW-1133">Transmembrane helix</keyword>
<keyword evidence="2" id="KW-0812">Transmembrane</keyword>
<evidence type="ECO:0000313" key="3">
    <source>
        <dbReference type="EMBL" id="TFK19667.1"/>
    </source>
</evidence>
<dbReference type="STRING" id="230819.A0A5C3KIG7"/>
<feature type="transmembrane region" description="Helical" evidence="2">
    <location>
        <begin position="25"/>
        <end position="47"/>
    </location>
</feature>
<protein>
    <submittedName>
        <fullName evidence="3">Uncharacterized protein</fullName>
    </submittedName>
</protein>
<accession>A0A5C3KIG7</accession>
<dbReference type="AlphaFoldDB" id="A0A5C3KIG7"/>
<keyword evidence="2" id="KW-0472">Membrane</keyword>
<feature type="transmembrane region" description="Helical" evidence="2">
    <location>
        <begin position="181"/>
        <end position="200"/>
    </location>
</feature>
<feature type="transmembrane region" description="Helical" evidence="2">
    <location>
        <begin position="59"/>
        <end position="83"/>
    </location>
</feature>
<evidence type="ECO:0000256" key="2">
    <source>
        <dbReference type="SAM" id="Phobius"/>
    </source>
</evidence>
<dbReference type="Proteomes" id="UP000307440">
    <property type="component" value="Unassembled WGS sequence"/>
</dbReference>
<name>A0A5C3KIG7_COPMA</name>
<gene>
    <name evidence="3" type="ORF">FA15DRAFT_723524</name>
</gene>
<feature type="transmembrane region" description="Helical" evidence="2">
    <location>
        <begin position="136"/>
        <end position="161"/>
    </location>
</feature>
<feature type="region of interest" description="Disordered" evidence="1">
    <location>
        <begin position="308"/>
        <end position="353"/>
    </location>
</feature>
<feature type="transmembrane region" description="Helical" evidence="2">
    <location>
        <begin position="103"/>
        <end position="124"/>
    </location>
</feature>
<evidence type="ECO:0000256" key="1">
    <source>
        <dbReference type="SAM" id="MobiDB-lite"/>
    </source>
</evidence>
<organism evidence="3 4">
    <name type="scientific">Coprinopsis marcescibilis</name>
    <name type="common">Agaric fungus</name>
    <name type="synonym">Psathyrella marcescibilis</name>
    <dbReference type="NCBI Taxonomy" id="230819"/>
    <lineage>
        <taxon>Eukaryota</taxon>
        <taxon>Fungi</taxon>
        <taxon>Dikarya</taxon>
        <taxon>Basidiomycota</taxon>
        <taxon>Agaricomycotina</taxon>
        <taxon>Agaricomycetes</taxon>
        <taxon>Agaricomycetidae</taxon>
        <taxon>Agaricales</taxon>
        <taxon>Agaricineae</taxon>
        <taxon>Psathyrellaceae</taxon>
        <taxon>Coprinopsis</taxon>
    </lineage>
</organism>
<feature type="transmembrane region" description="Helical" evidence="2">
    <location>
        <begin position="266"/>
        <end position="288"/>
    </location>
</feature>
<dbReference type="EMBL" id="ML210330">
    <property type="protein sequence ID" value="TFK19667.1"/>
    <property type="molecule type" value="Genomic_DNA"/>
</dbReference>
<feature type="compositionally biased region" description="Basic and acidic residues" evidence="1">
    <location>
        <begin position="330"/>
        <end position="343"/>
    </location>
</feature>